<gene>
    <name evidence="3" type="ORF">B1756_15350</name>
</gene>
<accession>A0A2Z2HUV5</accession>
<reference evidence="4" key="1">
    <citation type="submission" date="2017-02" db="EMBL/GenBank/DDBJ databases">
        <title>Natronthermophilus aegyptiacus gen. nov.,sp. nov., an aerobic, extremely halophilic alkalithermophilic archaeon isolated from the athalassohaline Wadi An Natrun, Egypt.</title>
        <authorList>
            <person name="Zhao B."/>
        </authorList>
    </citation>
    <scope>NUCLEOTIDE SEQUENCE [LARGE SCALE GENOMIC DNA]</scope>
    <source>
        <strain evidence="4">JW/NM-HA 15</strain>
    </source>
</reference>
<dbReference type="Proteomes" id="UP000250088">
    <property type="component" value="Chromosome"/>
</dbReference>
<feature type="domain" description="UspA" evidence="2">
    <location>
        <begin position="153"/>
        <end position="274"/>
    </location>
</feature>
<feature type="domain" description="UspA" evidence="2">
    <location>
        <begin position="11"/>
        <end position="141"/>
    </location>
</feature>
<keyword evidence="4" id="KW-1185">Reference proteome</keyword>
<dbReference type="Pfam" id="PF00582">
    <property type="entry name" value="Usp"/>
    <property type="match status" value="2"/>
</dbReference>
<evidence type="ECO:0000313" key="4">
    <source>
        <dbReference type="Proteomes" id="UP000250088"/>
    </source>
</evidence>
<evidence type="ECO:0000259" key="2">
    <source>
        <dbReference type="Pfam" id="PF00582"/>
    </source>
</evidence>
<sequence length="289" mass="31060">MAEPSGDDPALLVPIVNEQTATRQLDTAIDLARDRDARIHLLFVLEVPSQLSLADGRRYLLEDEHQTLVADAAERVAAHDVPVEEHVRMARGVARGIVGAASEYDVDEILLGWRGRPPREQIVLGNHVDAVLQSAPCDVLVRRIKTETPTIGSILVGVAGGPHGTYAADVAASIARERDASVTLAHVHDPGDGDLEYGEAEALLVRTAERFDGVDHVEREVVSRSSISSALTDLSADHDLTVLGVSEGGLIRRRLLGTVSNAVGRHAAGTVILAKRRDPVPSRLRRLLS</sequence>
<comment type="similarity">
    <text evidence="1">Belongs to the universal stress protein A family.</text>
</comment>
<dbReference type="PANTHER" id="PTHR46268:SF6">
    <property type="entry name" value="UNIVERSAL STRESS PROTEIN UP12"/>
    <property type="match status" value="1"/>
</dbReference>
<dbReference type="GeneID" id="32895477"/>
<dbReference type="InterPro" id="IPR014729">
    <property type="entry name" value="Rossmann-like_a/b/a_fold"/>
</dbReference>
<dbReference type="CDD" id="cd00293">
    <property type="entry name" value="USP-like"/>
    <property type="match status" value="2"/>
</dbReference>
<dbReference type="RefSeq" id="WP_086889334.1">
    <property type="nucleotide sequence ID" value="NZ_CP019893.1"/>
</dbReference>
<dbReference type="SUPFAM" id="SSF52402">
    <property type="entry name" value="Adenine nucleotide alpha hydrolases-like"/>
    <property type="match status" value="2"/>
</dbReference>
<proteinExistence type="inferred from homology"/>
<dbReference type="AlphaFoldDB" id="A0A2Z2HUV5"/>
<dbReference type="KEGG" id="naj:B1756_15350"/>
<dbReference type="OrthoDB" id="43026at2157"/>
<organism evidence="3 4">
    <name type="scientific">Natrarchaeobaculum aegyptiacum</name>
    <dbReference type="NCBI Taxonomy" id="745377"/>
    <lineage>
        <taxon>Archaea</taxon>
        <taxon>Methanobacteriati</taxon>
        <taxon>Methanobacteriota</taxon>
        <taxon>Stenosarchaea group</taxon>
        <taxon>Halobacteria</taxon>
        <taxon>Halobacteriales</taxon>
        <taxon>Natrialbaceae</taxon>
        <taxon>Natrarchaeobaculum</taxon>
    </lineage>
</organism>
<evidence type="ECO:0000313" key="3">
    <source>
        <dbReference type="EMBL" id="ARS90970.1"/>
    </source>
</evidence>
<name>A0A2Z2HUV5_9EURY</name>
<dbReference type="InterPro" id="IPR006016">
    <property type="entry name" value="UspA"/>
</dbReference>
<dbReference type="PANTHER" id="PTHR46268">
    <property type="entry name" value="STRESS RESPONSE PROTEIN NHAX"/>
    <property type="match status" value="1"/>
</dbReference>
<dbReference type="Gene3D" id="3.40.50.620">
    <property type="entry name" value="HUPs"/>
    <property type="match status" value="1"/>
</dbReference>
<dbReference type="Gene3D" id="3.40.50.12370">
    <property type="match status" value="1"/>
</dbReference>
<protein>
    <submittedName>
        <fullName evidence="3">Universal stress protein UspA</fullName>
    </submittedName>
</protein>
<dbReference type="EMBL" id="CP019893">
    <property type="protein sequence ID" value="ARS90970.1"/>
    <property type="molecule type" value="Genomic_DNA"/>
</dbReference>
<evidence type="ECO:0000256" key="1">
    <source>
        <dbReference type="ARBA" id="ARBA00008791"/>
    </source>
</evidence>